<organism evidence="2 3">
    <name type="scientific">Marseilla massiliensis</name>
    <dbReference type="NCBI Taxonomy" id="1841864"/>
    <lineage>
        <taxon>Bacteria</taxon>
        <taxon>Pseudomonadati</taxon>
        <taxon>Bacteroidota</taxon>
        <taxon>Bacteroidia</taxon>
        <taxon>Bacteroidales</taxon>
        <taxon>Prevotellaceae</taxon>
        <taxon>Marseilla</taxon>
    </lineage>
</organism>
<accession>A0A938WUB5</accession>
<gene>
    <name evidence="2" type="ORF">H6A34_09870</name>
</gene>
<comment type="caution">
    <text evidence="2">The sequence shown here is derived from an EMBL/GenBank/DDBJ whole genome shotgun (WGS) entry which is preliminary data.</text>
</comment>
<proteinExistence type="predicted"/>
<dbReference type="AlphaFoldDB" id="A0A938WUB5"/>
<evidence type="ECO:0000313" key="2">
    <source>
        <dbReference type="EMBL" id="MBM6674180.1"/>
    </source>
</evidence>
<feature type="domain" description="Putative auto-transporter adhesin head GIN" evidence="1">
    <location>
        <begin position="244"/>
        <end position="319"/>
    </location>
</feature>
<reference evidence="2" key="2">
    <citation type="journal article" date="2021" name="Sci. Rep.">
        <title>The distribution of antibiotic resistance genes in chicken gut microbiota commensals.</title>
        <authorList>
            <person name="Juricova H."/>
            <person name="Matiasovicova J."/>
            <person name="Kubasova T."/>
            <person name="Cejkova D."/>
            <person name="Rychlik I."/>
        </authorList>
    </citation>
    <scope>NUCLEOTIDE SEQUENCE</scope>
    <source>
        <strain evidence="2">An824</strain>
    </source>
</reference>
<evidence type="ECO:0000259" key="1">
    <source>
        <dbReference type="Pfam" id="PF10988"/>
    </source>
</evidence>
<name>A0A938WUB5_9BACT</name>
<dbReference type="InterPro" id="IPR021255">
    <property type="entry name" value="DUF2807"/>
</dbReference>
<feature type="domain" description="Putative auto-transporter adhesin head GIN" evidence="1">
    <location>
        <begin position="56"/>
        <end position="201"/>
    </location>
</feature>
<dbReference type="Proteomes" id="UP000706891">
    <property type="component" value="Unassembled WGS sequence"/>
</dbReference>
<protein>
    <submittedName>
        <fullName evidence="2">DUF2807 domain-containing protein</fullName>
    </submittedName>
</protein>
<dbReference type="EMBL" id="JACJJG010000057">
    <property type="protein sequence ID" value="MBM6674180.1"/>
    <property type="molecule type" value="Genomic_DNA"/>
</dbReference>
<dbReference type="Pfam" id="PF10988">
    <property type="entry name" value="DUF2807"/>
    <property type="match status" value="2"/>
</dbReference>
<reference evidence="2" key="1">
    <citation type="submission" date="2020-08" db="EMBL/GenBank/DDBJ databases">
        <authorList>
            <person name="Cejkova D."/>
            <person name="Kubasova T."/>
            <person name="Jahodarova E."/>
            <person name="Rychlik I."/>
        </authorList>
    </citation>
    <scope>NUCLEOTIDE SEQUENCE</scope>
    <source>
        <strain evidence="2">An824</strain>
    </source>
</reference>
<dbReference type="Gene3D" id="2.160.20.120">
    <property type="match status" value="2"/>
</dbReference>
<dbReference type="RefSeq" id="WP_205105312.1">
    <property type="nucleotide sequence ID" value="NZ_JACJJG010000057.1"/>
</dbReference>
<sequence length="322" mass="34541">MRFYSLIFTFATIAFTPTALDAKGLETSAPGTMPAATAAADNGNEKIETRVLDLKDFHGLNINSVGEIYYTRGNEYRVEASGTAKAFRQTGILVKDGLLTTKQNENKGQGFDGNIKMEPLTLRIVSPSLDVLINAGYITFHTSEISSADFKLGNSGDLIFDMQAFVCRSIDITNSGNLQMKCSISADNYEQGNSGNSNIKADYNIKNSFKYTNSGSTEISGTLTASYVEINNSGSFAPAMTINADTLKSVTSGETKADIYYKGGKADIVCSGNGDFNMKVDCQDLSTFASGNLKVKIAGTADNVKLDGSGRSNVDMTQLNKF</sequence>
<evidence type="ECO:0000313" key="3">
    <source>
        <dbReference type="Proteomes" id="UP000706891"/>
    </source>
</evidence>
<keyword evidence="3" id="KW-1185">Reference proteome</keyword>